<dbReference type="EnsemblMetazoa" id="XM_014404208.1">
    <property type="protein sequence ID" value="XP_014259694.1"/>
    <property type="gene ID" value="LOC106672631"/>
</dbReference>
<dbReference type="Proteomes" id="UP000494040">
    <property type="component" value="Unassembled WGS sequence"/>
</dbReference>
<evidence type="ECO:0000259" key="2">
    <source>
        <dbReference type="PROSITE" id="PS00028"/>
    </source>
</evidence>
<proteinExistence type="predicted"/>
<feature type="compositionally biased region" description="Low complexity" evidence="1">
    <location>
        <begin position="360"/>
        <end position="371"/>
    </location>
</feature>
<name>A0A8I6SA70_CIMLE</name>
<dbReference type="EnsemblMetazoa" id="XM_014404209.1">
    <property type="protein sequence ID" value="XP_014259695.1"/>
    <property type="gene ID" value="LOC106672631"/>
</dbReference>
<feature type="domain" description="C2H2-type" evidence="2">
    <location>
        <begin position="549"/>
        <end position="570"/>
    </location>
</feature>
<dbReference type="SMART" id="SM00355">
    <property type="entry name" value="ZnF_C2H2"/>
    <property type="match status" value="7"/>
</dbReference>
<dbReference type="RefSeq" id="XP_014259695.1">
    <property type="nucleotide sequence ID" value="XM_014404209.1"/>
</dbReference>
<reference evidence="3" key="1">
    <citation type="submission" date="2022-01" db="UniProtKB">
        <authorList>
            <consortium name="EnsemblMetazoa"/>
        </authorList>
    </citation>
    <scope>IDENTIFICATION</scope>
</reference>
<feature type="compositionally biased region" description="Polar residues" evidence="1">
    <location>
        <begin position="736"/>
        <end position="745"/>
    </location>
</feature>
<organism evidence="3 4">
    <name type="scientific">Cimex lectularius</name>
    <name type="common">Bed bug</name>
    <name type="synonym">Acanthia lectularia</name>
    <dbReference type="NCBI Taxonomy" id="79782"/>
    <lineage>
        <taxon>Eukaryota</taxon>
        <taxon>Metazoa</taxon>
        <taxon>Ecdysozoa</taxon>
        <taxon>Arthropoda</taxon>
        <taxon>Hexapoda</taxon>
        <taxon>Insecta</taxon>
        <taxon>Pterygota</taxon>
        <taxon>Neoptera</taxon>
        <taxon>Paraneoptera</taxon>
        <taxon>Hemiptera</taxon>
        <taxon>Heteroptera</taxon>
        <taxon>Panheteroptera</taxon>
        <taxon>Cimicomorpha</taxon>
        <taxon>Cimicidae</taxon>
        <taxon>Cimex</taxon>
    </lineage>
</organism>
<dbReference type="PROSITE" id="PS00028">
    <property type="entry name" value="ZINC_FINGER_C2H2_1"/>
    <property type="match status" value="1"/>
</dbReference>
<dbReference type="GeneID" id="106672631"/>
<feature type="region of interest" description="Disordered" evidence="1">
    <location>
        <begin position="927"/>
        <end position="949"/>
    </location>
</feature>
<feature type="region of interest" description="Disordered" evidence="1">
    <location>
        <begin position="720"/>
        <end position="745"/>
    </location>
</feature>
<protein>
    <recommendedName>
        <fullName evidence="2">C2H2-type domain-containing protein</fullName>
    </recommendedName>
</protein>
<evidence type="ECO:0000313" key="4">
    <source>
        <dbReference type="Proteomes" id="UP000494040"/>
    </source>
</evidence>
<sequence length="1146" mass="131592">MAINVDGVRKKAYTKLRVLAWTFDLERDCVVFCGTPKCPFMAFDIQEMALHFSTCFSFTESALSVMSVCTVCQKGASCQTKLNNHMIKAHPTEARELGIRDYTVPLPSEVIKIPKITRESWKVLLEHKGYIKCPYPYCLFLTEYISVMEKHYGNCHKFCNSAVPGQLFYTCTTCSGRTAVSQEMERHITYYHPVGASVNTPTNVISLDLAESWTKKLLTEKFINCLTKDCRYITDNVDDLKRHYRFCRVPQSHLYSVCSYCLGWLSPNKLKAHVSICTEKKRDKILTCSNPIGYLDKSSINNNPVVSSERVEKMLCKNRPEAEFSCENGFPKSSQNKTTSISTIRRSKRRKGSPMKESNDSNNQDSNQSEDNTNEISNKGQEKNLVREAVVRRNGYSKMRVLAWTHFLNRDGFILCKTPKCLFMAVSIQEMMLHFSSCFESTSFQNRLSMCKICQRGTSNDDKLQNHMVSVHPVEAEKIGFKTYIIPEPSNCKPSKATKESWLVQLEYKGYIKCVEPFCNFLTEDVVKMEKHFGKCLQLFNKPKSFFTCNVCNGRMTEYKDLNDHINMCHPPGTNAHSPTNKISHSQIEEWHRILKSDGIINCPTKECQYQTSIVDNLKRHYRFCQVSNKDIYSTCQFCNGCLKSTSLQDHKFNCPEKECDQNQTDEKEKKMESSKTHKNQVQAIYYDDQASDESMYSICRFCNSHIQSTTLHDHQSTCSENECDESQTNEDEEQIGSSETIESANIEVPTSSRTRQRCAAIKQRVQNKPTQLAKDLSRVDDEEDMLITSFTRDGTPKCQKQYKSPRIKKQITPIWPAVVPETDESTKDIDLIDLEPKINTIKIDTRFESNGSHLNTDLQRLENKFFQPNLYLNDDTVDIGPDLSDILNIPPPAEMQQNKNRPHTTKWNTGRSKILIKRTYNYKSSKNPISEHDLSLDEEPEVGNNRPNKIYEDDPFETESMLQHLGNKIMQENISDLIPVKVSVNDESWTVNVPPLEVAKKVVQRERHSYKLRTIYKKSFNQSQALLRLTNSICTVRNMNDTAAENRIEGRERIQNVNNNVLLNKILSLKCQQQGEKALQPSTSQEEPSQAFNDSNKISELLRHYAAEIELEQKSFTDIFDIDHLIGDSSDNESLNQLIQNAECD</sequence>
<keyword evidence="4" id="KW-1185">Reference proteome</keyword>
<evidence type="ECO:0000313" key="3">
    <source>
        <dbReference type="EnsemblMetazoa" id="XP_014259694.1"/>
    </source>
</evidence>
<dbReference type="OrthoDB" id="6583380at2759"/>
<evidence type="ECO:0000256" key="1">
    <source>
        <dbReference type="SAM" id="MobiDB-lite"/>
    </source>
</evidence>
<feature type="compositionally biased region" description="Acidic residues" evidence="1">
    <location>
        <begin position="722"/>
        <end position="735"/>
    </location>
</feature>
<dbReference type="KEGG" id="clec:106672631"/>
<accession>A0A8I6SA70</accession>
<feature type="region of interest" description="Disordered" evidence="1">
    <location>
        <begin position="327"/>
        <end position="382"/>
    </location>
</feature>
<dbReference type="InterPro" id="IPR013087">
    <property type="entry name" value="Znf_C2H2_type"/>
</dbReference>
<dbReference type="AlphaFoldDB" id="A0A8I6SA70"/>
<dbReference type="RefSeq" id="XP_014259694.1">
    <property type="nucleotide sequence ID" value="XM_014404208.1"/>
</dbReference>